<name>A0A420IP28_9PEZI</name>
<accession>A0A420IP28</accession>
<gene>
    <name evidence="1" type="ORF">GcM3_079028</name>
</gene>
<sequence length="66" mass="7540">MSDQPSSGKTYGQASSVELPSAILKYKKYIDLDKWDDDELDLTDPNATPKILQTYIRQSKARYQIT</sequence>
<dbReference type="EMBL" id="MCBQ01007970">
    <property type="protein sequence ID" value="RKF76319.1"/>
    <property type="molecule type" value="Genomic_DNA"/>
</dbReference>
<evidence type="ECO:0000313" key="1">
    <source>
        <dbReference type="EMBL" id="RKF76319.1"/>
    </source>
</evidence>
<organism evidence="1 2">
    <name type="scientific">Golovinomyces cichoracearum</name>
    <dbReference type="NCBI Taxonomy" id="62708"/>
    <lineage>
        <taxon>Eukaryota</taxon>
        <taxon>Fungi</taxon>
        <taxon>Dikarya</taxon>
        <taxon>Ascomycota</taxon>
        <taxon>Pezizomycotina</taxon>
        <taxon>Leotiomycetes</taxon>
        <taxon>Erysiphales</taxon>
        <taxon>Erysiphaceae</taxon>
        <taxon>Golovinomyces</taxon>
    </lineage>
</organism>
<protein>
    <submittedName>
        <fullName evidence="1">Uncharacterized protein</fullName>
    </submittedName>
</protein>
<evidence type="ECO:0000313" key="2">
    <source>
        <dbReference type="Proteomes" id="UP000283383"/>
    </source>
</evidence>
<dbReference type="AlphaFoldDB" id="A0A420IP28"/>
<comment type="caution">
    <text evidence="1">The sequence shown here is derived from an EMBL/GenBank/DDBJ whole genome shotgun (WGS) entry which is preliminary data.</text>
</comment>
<proteinExistence type="predicted"/>
<dbReference type="Proteomes" id="UP000283383">
    <property type="component" value="Unassembled WGS sequence"/>
</dbReference>
<reference evidence="1 2" key="1">
    <citation type="journal article" date="2018" name="BMC Genomics">
        <title>Comparative genome analyses reveal sequence features reflecting distinct modes of host-adaptation between dicot and monocot powdery mildew.</title>
        <authorList>
            <person name="Wu Y."/>
            <person name="Ma X."/>
            <person name="Pan Z."/>
            <person name="Kale S.D."/>
            <person name="Song Y."/>
            <person name="King H."/>
            <person name="Zhang Q."/>
            <person name="Presley C."/>
            <person name="Deng X."/>
            <person name="Wei C.I."/>
            <person name="Xiao S."/>
        </authorList>
    </citation>
    <scope>NUCLEOTIDE SEQUENCE [LARGE SCALE GENOMIC DNA]</scope>
    <source>
        <strain evidence="1">UMSG3</strain>
    </source>
</reference>
<keyword evidence="2" id="KW-1185">Reference proteome</keyword>